<dbReference type="RefSeq" id="WP_218544420.1">
    <property type="nucleotide sequence ID" value="NZ_JAGSPD010000001.1"/>
</dbReference>
<evidence type="ECO:0000313" key="3">
    <source>
        <dbReference type="Proteomes" id="UP001138894"/>
    </source>
</evidence>
<evidence type="ECO:0000259" key="1">
    <source>
        <dbReference type="Pfam" id="PF13648"/>
    </source>
</evidence>
<dbReference type="InterPro" id="IPR024311">
    <property type="entry name" value="Lipocalin-like"/>
</dbReference>
<organism evidence="2 3">
    <name type="scientific">Winogradskyella luteola</name>
    <dbReference type="NCBI Taxonomy" id="2828330"/>
    <lineage>
        <taxon>Bacteria</taxon>
        <taxon>Pseudomonadati</taxon>
        <taxon>Bacteroidota</taxon>
        <taxon>Flavobacteriia</taxon>
        <taxon>Flavobacteriales</taxon>
        <taxon>Flavobacteriaceae</taxon>
        <taxon>Winogradskyella</taxon>
    </lineage>
</organism>
<proteinExistence type="predicted"/>
<dbReference type="EMBL" id="JAGSPD010000001">
    <property type="protein sequence ID" value="MBV7267879.1"/>
    <property type="molecule type" value="Genomic_DNA"/>
</dbReference>
<accession>A0A9X1JNP5</accession>
<feature type="domain" description="Lipocalin-like" evidence="1">
    <location>
        <begin position="48"/>
        <end position="140"/>
    </location>
</feature>
<dbReference type="AlphaFoldDB" id="A0A9X1JNP5"/>
<name>A0A9X1JNP5_9FLAO</name>
<evidence type="ECO:0000313" key="2">
    <source>
        <dbReference type="EMBL" id="MBV7267879.1"/>
    </source>
</evidence>
<comment type="caution">
    <text evidence="2">The sequence shown here is derived from an EMBL/GenBank/DDBJ whole genome shotgun (WGS) entry which is preliminary data.</text>
</comment>
<sequence>MIKVIVIVKQVFSICYGNLSNLKKSLFILILVSFLSCSKNPETFIEHLNGYWEIEEVTLSDGTKKQYKFNETIDYIKINDSLKGFRKKLKPGVNDTYFTSDDAEALVLKIESGNLNMYYSTPYAQWKETVLEASPKHLKISNADKNVYLYKRYTPIKLDVE</sequence>
<dbReference type="Pfam" id="PF13648">
    <property type="entry name" value="Lipocalin_4"/>
    <property type="match status" value="1"/>
</dbReference>
<dbReference type="Proteomes" id="UP001138894">
    <property type="component" value="Unassembled WGS sequence"/>
</dbReference>
<reference evidence="2" key="1">
    <citation type="submission" date="2021-04" db="EMBL/GenBank/DDBJ databases">
        <authorList>
            <person name="Pira H."/>
            <person name="Risdian C."/>
            <person name="Wink J."/>
        </authorList>
    </citation>
    <scope>NUCLEOTIDE SEQUENCE</scope>
    <source>
        <strain evidence="2">WHY3</strain>
    </source>
</reference>
<protein>
    <submittedName>
        <fullName evidence="2">Lipocalin family protein</fullName>
    </submittedName>
</protein>
<keyword evidence="3" id="KW-1185">Reference proteome</keyword>
<gene>
    <name evidence="2" type="ORF">KCG49_01590</name>
</gene>